<dbReference type="AlphaFoldDB" id="A0A1V6V8L7"/>
<dbReference type="InterPro" id="IPR051089">
    <property type="entry name" value="prtT"/>
</dbReference>
<keyword evidence="5" id="KW-0539">Nucleus</keyword>
<feature type="region of interest" description="Disordered" evidence="6">
    <location>
        <begin position="102"/>
        <end position="126"/>
    </location>
</feature>
<dbReference type="GO" id="GO:0000976">
    <property type="term" value="F:transcription cis-regulatory region binding"/>
    <property type="evidence" value="ECO:0007669"/>
    <property type="project" value="TreeGrafter"/>
</dbReference>
<protein>
    <recommendedName>
        <fullName evidence="9">Transcription factor domain-containing protein</fullName>
    </recommendedName>
</protein>
<evidence type="ECO:0000313" key="8">
    <source>
        <dbReference type="Proteomes" id="UP000191500"/>
    </source>
</evidence>
<evidence type="ECO:0000313" key="7">
    <source>
        <dbReference type="EMBL" id="OQE47027.1"/>
    </source>
</evidence>
<name>A0A1V6V8L7_9EURO</name>
<accession>A0A1V6V8L7</accession>
<evidence type="ECO:0008006" key="9">
    <source>
        <dbReference type="Google" id="ProtNLM"/>
    </source>
</evidence>
<comment type="subcellular location">
    <subcellularLocation>
        <location evidence="1">Nucleus</location>
    </subcellularLocation>
</comment>
<dbReference type="PANTHER" id="PTHR31845">
    <property type="entry name" value="FINGER DOMAIN PROTEIN, PUTATIVE-RELATED"/>
    <property type="match status" value="1"/>
</dbReference>
<dbReference type="EMBL" id="MDDG01000001">
    <property type="protein sequence ID" value="OQE47027.1"/>
    <property type="molecule type" value="Genomic_DNA"/>
</dbReference>
<dbReference type="PANTHER" id="PTHR31845:SF37">
    <property type="entry name" value="TRANSCRIPTION FACTOR DOMAIN-CONTAINING PROTEIN"/>
    <property type="match status" value="1"/>
</dbReference>
<evidence type="ECO:0000256" key="6">
    <source>
        <dbReference type="SAM" id="MobiDB-lite"/>
    </source>
</evidence>
<evidence type="ECO:0000256" key="4">
    <source>
        <dbReference type="ARBA" id="ARBA00023163"/>
    </source>
</evidence>
<gene>
    <name evidence="7" type="ORF">PENCOP_c001G06733</name>
</gene>
<keyword evidence="3" id="KW-0238">DNA-binding</keyword>
<dbReference type="STRING" id="36646.A0A1V6V8L7"/>
<dbReference type="GO" id="GO:0005634">
    <property type="term" value="C:nucleus"/>
    <property type="evidence" value="ECO:0007669"/>
    <property type="project" value="UniProtKB-SubCell"/>
</dbReference>
<dbReference type="GO" id="GO:0000981">
    <property type="term" value="F:DNA-binding transcription factor activity, RNA polymerase II-specific"/>
    <property type="evidence" value="ECO:0007669"/>
    <property type="project" value="TreeGrafter"/>
</dbReference>
<reference evidence="8" key="1">
    <citation type="journal article" date="2017" name="Nat. Microbiol.">
        <title>Global analysis of biosynthetic gene clusters reveals vast potential of secondary metabolite production in Penicillium species.</title>
        <authorList>
            <person name="Nielsen J.C."/>
            <person name="Grijseels S."/>
            <person name="Prigent S."/>
            <person name="Ji B."/>
            <person name="Dainat J."/>
            <person name="Nielsen K.F."/>
            <person name="Frisvad J.C."/>
            <person name="Workman M."/>
            <person name="Nielsen J."/>
        </authorList>
    </citation>
    <scope>NUCLEOTIDE SEQUENCE [LARGE SCALE GENOMIC DNA]</scope>
    <source>
        <strain evidence="8">IBT 31321</strain>
    </source>
</reference>
<proteinExistence type="predicted"/>
<dbReference type="CDD" id="cd12148">
    <property type="entry name" value="fungal_TF_MHR"/>
    <property type="match status" value="1"/>
</dbReference>
<organism evidence="7 8">
    <name type="scientific">Penicillium coprophilum</name>
    <dbReference type="NCBI Taxonomy" id="36646"/>
    <lineage>
        <taxon>Eukaryota</taxon>
        <taxon>Fungi</taxon>
        <taxon>Dikarya</taxon>
        <taxon>Ascomycota</taxon>
        <taxon>Pezizomycotina</taxon>
        <taxon>Eurotiomycetes</taxon>
        <taxon>Eurotiomycetidae</taxon>
        <taxon>Eurotiales</taxon>
        <taxon>Aspergillaceae</taxon>
        <taxon>Penicillium</taxon>
    </lineage>
</organism>
<evidence type="ECO:0000256" key="1">
    <source>
        <dbReference type="ARBA" id="ARBA00004123"/>
    </source>
</evidence>
<keyword evidence="4" id="KW-0804">Transcription</keyword>
<sequence>MNLLAITSDQGSNGTCSKLPITSIHHGHPVKDLSELRKLKNAFASVRRVSIAKPDAGSMDFKKTSMHIPGNSCKWAYNLLSCRKIEALEARVKELLNDRAVSADTSRVPSEREASSRSVSIADDENDRKDVVDREYLTAETAQTYLEVFRTVMTPHFPFVIIPPEVSVNHLRQERPFLFLAIIATASYENMPLQRSLGAEVKKAVSSRMILNGEVSFDLLQGLLVFLAWSHYHTKPHRYTQYLQLAISLIIELRLDRAPHTKTWKTGLKFRADEPGNQDDFERASWSNDEKRAVIGCYYLSSSVATFLQKPSTFPYFPYIEDCCQSLHNAGECSYDRYIMHIVQLQHVAEKIDRLPSDHGDELLRPGSGIELYVAGVKDDLSTFHKRLNFNIYDSRLCLYQIALSMTDQQPPSALIAPPSQTWREELSHAAVNAAASIISLYISLPPALELGFTNTQWIQLGFAMLVEYRYTVAASSPERTQAYLRTLELLRQRVEGLSTPSVDHNGDRDVFIEFRKRITQIQDRLDGGKKDDTPSGNLHFESSADSTQVINSEFALQDVGSVEWADLPQDMLGFMEGWQSLDDLLLNNSVEQFFNTWT</sequence>
<evidence type="ECO:0000256" key="2">
    <source>
        <dbReference type="ARBA" id="ARBA00023015"/>
    </source>
</evidence>
<evidence type="ECO:0000256" key="3">
    <source>
        <dbReference type="ARBA" id="ARBA00023125"/>
    </source>
</evidence>
<keyword evidence="8" id="KW-1185">Reference proteome</keyword>
<evidence type="ECO:0000256" key="5">
    <source>
        <dbReference type="ARBA" id="ARBA00023242"/>
    </source>
</evidence>
<comment type="caution">
    <text evidence="7">The sequence shown here is derived from an EMBL/GenBank/DDBJ whole genome shotgun (WGS) entry which is preliminary data.</text>
</comment>
<dbReference type="Proteomes" id="UP000191500">
    <property type="component" value="Unassembled WGS sequence"/>
</dbReference>
<keyword evidence="2" id="KW-0805">Transcription regulation</keyword>